<dbReference type="Proteomes" id="UP000574390">
    <property type="component" value="Unassembled WGS sequence"/>
</dbReference>
<dbReference type="SUPFAM" id="SSF54928">
    <property type="entry name" value="RNA-binding domain, RBD"/>
    <property type="match status" value="1"/>
</dbReference>
<evidence type="ECO:0000313" key="3">
    <source>
        <dbReference type="EMBL" id="KAF4706253.1"/>
    </source>
</evidence>
<dbReference type="InterPro" id="IPR012677">
    <property type="entry name" value="Nucleotide-bd_a/b_plait_sf"/>
</dbReference>
<dbReference type="InterPro" id="IPR000504">
    <property type="entry name" value="RRM_dom"/>
</dbReference>
<dbReference type="InterPro" id="IPR007201">
    <property type="entry name" value="Mei2-like_Rrm_C"/>
</dbReference>
<dbReference type="Pfam" id="PF04059">
    <property type="entry name" value="RRM_2"/>
    <property type="match status" value="1"/>
</dbReference>
<evidence type="ECO:0000313" key="4">
    <source>
        <dbReference type="Proteomes" id="UP000574390"/>
    </source>
</evidence>
<evidence type="ECO:0000259" key="2">
    <source>
        <dbReference type="PROSITE" id="PS50102"/>
    </source>
</evidence>
<dbReference type="EMBL" id="JABANM010030435">
    <property type="protein sequence ID" value="KAF4706253.1"/>
    <property type="molecule type" value="Genomic_DNA"/>
</dbReference>
<dbReference type="GO" id="GO:0003723">
    <property type="term" value="F:RNA binding"/>
    <property type="evidence" value="ECO:0007669"/>
    <property type="project" value="UniProtKB-UniRule"/>
</dbReference>
<protein>
    <recommendedName>
        <fullName evidence="2">RRM domain-containing protein</fullName>
    </recommendedName>
</protein>
<evidence type="ECO:0000256" key="1">
    <source>
        <dbReference type="PROSITE-ProRule" id="PRU00176"/>
    </source>
</evidence>
<name>A0A7J6QCZ6_PEROL</name>
<accession>A0A7J6QCZ6</accession>
<dbReference type="Gene3D" id="3.30.70.330">
    <property type="match status" value="1"/>
</dbReference>
<dbReference type="InterPro" id="IPR035979">
    <property type="entry name" value="RBD_domain_sf"/>
</dbReference>
<dbReference type="AlphaFoldDB" id="A0A7J6QCZ6"/>
<gene>
    <name evidence="3" type="ORF">FOZ62_012323</name>
</gene>
<comment type="caution">
    <text evidence="3">The sequence shown here is derived from an EMBL/GenBank/DDBJ whole genome shotgun (WGS) entry which is preliminary data.</text>
</comment>
<organism evidence="3 4">
    <name type="scientific">Perkinsus olseni</name>
    <name type="common">Perkinsus atlanticus</name>
    <dbReference type="NCBI Taxonomy" id="32597"/>
    <lineage>
        <taxon>Eukaryota</taxon>
        <taxon>Sar</taxon>
        <taxon>Alveolata</taxon>
        <taxon>Perkinsozoa</taxon>
        <taxon>Perkinsea</taxon>
        <taxon>Perkinsida</taxon>
        <taxon>Perkinsidae</taxon>
        <taxon>Perkinsus</taxon>
    </lineage>
</organism>
<feature type="domain" description="RRM" evidence="2">
    <location>
        <begin position="110"/>
        <end position="195"/>
    </location>
</feature>
<sequence>MSAATTVASHTDGYTVKNTFLDFTPRYARPRSVSSPQWCSVTPTTTTLVSNLTATSSDYYKPGTASNNNNDDPLSPVIEASCGSTCSTNRDGEVSSVDRCDDDGLVPGTTTVTLRDLPPSFSADTLANLLTDFRGRFDFYYVPLTFRTRTSIGYAFVDFGTPEDALAFYDRFNGARISSDDDEAAKPMVVTTAHAQGLDAQIALLRNSPVNSGDSPAFKPRMFELGTGRPLEFPHAEFVPKKGHSHRSRHRQRRAHPSAVIRERQFFGYSSSFSHVH</sequence>
<proteinExistence type="predicted"/>
<dbReference type="PROSITE" id="PS50102">
    <property type="entry name" value="RRM"/>
    <property type="match status" value="1"/>
</dbReference>
<keyword evidence="1" id="KW-0694">RNA-binding</keyword>
<reference evidence="3 4" key="1">
    <citation type="submission" date="2020-04" db="EMBL/GenBank/DDBJ databases">
        <title>Perkinsus olseni comparative genomics.</title>
        <authorList>
            <person name="Bogema D.R."/>
        </authorList>
    </citation>
    <scope>NUCLEOTIDE SEQUENCE [LARGE SCALE GENOMIC DNA]</scope>
    <source>
        <strain evidence="3">ATCC PRA-205</strain>
    </source>
</reference>